<dbReference type="EMBL" id="JAWWNJ010000170">
    <property type="protein sequence ID" value="KAK6977334.1"/>
    <property type="molecule type" value="Genomic_DNA"/>
</dbReference>
<organism evidence="2 3">
    <name type="scientific">Favolaschia claudopus</name>
    <dbReference type="NCBI Taxonomy" id="2862362"/>
    <lineage>
        <taxon>Eukaryota</taxon>
        <taxon>Fungi</taxon>
        <taxon>Dikarya</taxon>
        <taxon>Basidiomycota</taxon>
        <taxon>Agaricomycotina</taxon>
        <taxon>Agaricomycetes</taxon>
        <taxon>Agaricomycetidae</taxon>
        <taxon>Agaricales</taxon>
        <taxon>Marasmiineae</taxon>
        <taxon>Mycenaceae</taxon>
        <taxon>Favolaschia</taxon>
    </lineage>
</organism>
<keyword evidence="3" id="KW-1185">Reference proteome</keyword>
<proteinExistence type="predicted"/>
<comment type="caution">
    <text evidence="2">The sequence shown here is derived from an EMBL/GenBank/DDBJ whole genome shotgun (WGS) entry which is preliminary data.</text>
</comment>
<evidence type="ECO:0000313" key="2">
    <source>
        <dbReference type="EMBL" id="KAK6977334.1"/>
    </source>
</evidence>
<name>A0AAV9ZB58_9AGAR</name>
<feature type="compositionally biased region" description="Basic and acidic residues" evidence="1">
    <location>
        <begin position="336"/>
        <end position="351"/>
    </location>
</feature>
<accession>A0AAV9ZB58</accession>
<dbReference type="AlphaFoldDB" id="A0AAV9ZB58"/>
<feature type="region of interest" description="Disordered" evidence="1">
    <location>
        <begin position="76"/>
        <end position="152"/>
    </location>
</feature>
<feature type="region of interest" description="Disordered" evidence="1">
    <location>
        <begin position="1"/>
        <end position="58"/>
    </location>
</feature>
<evidence type="ECO:0000256" key="1">
    <source>
        <dbReference type="SAM" id="MobiDB-lite"/>
    </source>
</evidence>
<feature type="compositionally biased region" description="Polar residues" evidence="1">
    <location>
        <begin position="105"/>
        <end position="118"/>
    </location>
</feature>
<protein>
    <submittedName>
        <fullName evidence="2">Uncharacterized protein</fullName>
    </submittedName>
</protein>
<gene>
    <name evidence="2" type="ORF">R3P38DRAFT_3476116</name>
</gene>
<reference evidence="2 3" key="1">
    <citation type="journal article" date="2024" name="J Genomics">
        <title>Draft genome sequencing and assembly of Favolaschia claudopus CIRM-BRFM 2984 isolated from oak limbs.</title>
        <authorList>
            <person name="Navarro D."/>
            <person name="Drula E."/>
            <person name="Chaduli D."/>
            <person name="Cazenave R."/>
            <person name="Ahrendt S."/>
            <person name="Wang J."/>
            <person name="Lipzen A."/>
            <person name="Daum C."/>
            <person name="Barry K."/>
            <person name="Grigoriev I.V."/>
            <person name="Favel A."/>
            <person name="Rosso M.N."/>
            <person name="Martin F."/>
        </authorList>
    </citation>
    <scope>NUCLEOTIDE SEQUENCE [LARGE SCALE GENOMIC DNA]</scope>
    <source>
        <strain evidence="2 3">CIRM-BRFM 2984</strain>
    </source>
</reference>
<evidence type="ECO:0000313" key="3">
    <source>
        <dbReference type="Proteomes" id="UP001362999"/>
    </source>
</evidence>
<feature type="region of interest" description="Disordered" evidence="1">
    <location>
        <begin position="335"/>
        <end position="373"/>
    </location>
</feature>
<sequence>MPPRRKRRDSETDYRAPSSLLPSKRARREQQFVQTSSAPASPRLSPEPEVDPGISELALPTLQPLPSFITKLLGSTKTAETMDLDPNSSRTSPMTPHKQRAVSEAPTQVPSPATSTIFEPSPTKPKGGRRRAQRPARNPRNSKAGLSSAEKAQMKAAVFEARRTREAEEKQVRRAEIAEARRLELEAAVKAKAERDHLRAQQHFAKITAPEEDGGAGFDDVSAFFDSLFASGHGGDAQTSANLTRFLKTRGEHVLQLIVERVPEVGQQFLDKELDKKLEEVLKGEGEAIQRHLTREWTTDITEVLKEFSMEKLGEELQEVAPTLWRILESVSIPSKETRRASAGTSRREKSLVSGSKFPIGEPGLNRRGAHGE</sequence>
<dbReference type="Proteomes" id="UP001362999">
    <property type="component" value="Unassembled WGS sequence"/>
</dbReference>